<sequence length="33" mass="4021">MMVEFRNDFAVFNYFLVQLCVIFNKDTVSEMRI</sequence>
<gene>
    <name evidence="1" type="ORF">K05K4_48600</name>
</gene>
<reference evidence="1" key="1">
    <citation type="submission" date="2016-10" db="EMBL/GenBank/DDBJ databases">
        <title>The High Quality Genome of Vibrio alginolyticus K01M1.</title>
        <authorList>
            <person name="Wendling C."/>
            <person name="Chibani C.M."/>
            <person name="Hertel R."/>
            <person name="Sproer C."/>
            <person name="Bunk B."/>
            <person name="Overmann J."/>
            <person name="Roth O."/>
            <person name="Liesegang H."/>
        </authorList>
    </citation>
    <scope>NUCLEOTIDE SEQUENCE</scope>
    <source>
        <strain evidence="1">K05K4</strain>
    </source>
</reference>
<dbReference type="EMBL" id="CP017903">
    <property type="protein sequence ID" value="ARP21569.1"/>
    <property type="molecule type" value="Genomic_DNA"/>
</dbReference>
<accession>A0A1W6UF06</accession>
<dbReference type="AlphaFoldDB" id="A0A1W6UF06"/>
<organism evidence="1">
    <name type="scientific">Vibrio alginolyticus</name>
    <dbReference type="NCBI Taxonomy" id="663"/>
    <lineage>
        <taxon>Bacteria</taxon>
        <taxon>Pseudomonadati</taxon>
        <taxon>Pseudomonadota</taxon>
        <taxon>Gammaproteobacteria</taxon>
        <taxon>Vibrionales</taxon>
        <taxon>Vibrionaceae</taxon>
        <taxon>Vibrio</taxon>
    </lineage>
</organism>
<proteinExistence type="predicted"/>
<name>A0A1W6UF06_VIBAL</name>
<protein>
    <submittedName>
        <fullName evidence="1">Uncharacterized protein</fullName>
    </submittedName>
</protein>
<evidence type="ECO:0000313" key="1">
    <source>
        <dbReference type="EMBL" id="ARP21569.1"/>
    </source>
</evidence>